<accession>A0ABN1G4N3</accession>
<keyword evidence="6" id="KW-0411">Iron-sulfur</keyword>
<dbReference type="Gene3D" id="3.30.70.20">
    <property type="match status" value="1"/>
</dbReference>
<evidence type="ECO:0000256" key="1">
    <source>
        <dbReference type="ARBA" id="ARBA00001927"/>
    </source>
</evidence>
<evidence type="ECO:0000256" key="6">
    <source>
        <dbReference type="ARBA" id="ARBA00023014"/>
    </source>
</evidence>
<dbReference type="PANTHER" id="PTHR36923">
    <property type="entry name" value="FERREDOXIN"/>
    <property type="match status" value="1"/>
</dbReference>
<dbReference type="PANTHER" id="PTHR36923:SF3">
    <property type="entry name" value="FERREDOXIN"/>
    <property type="match status" value="1"/>
</dbReference>
<gene>
    <name evidence="8" type="ORF">GCM10009547_02190</name>
</gene>
<keyword evidence="3" id="KW-0479">Metal-binding</keyword>
<proteinExistence type="predicted"/>
<keyword evidence="7" id="KW-0003">3Fe-4S</keyword>
<keyword evidence="2" id="KW-0813">Transport</keyword>
<evidence type="ECO:0000256" key="4">
    <source>
        <dbReference type="ARBA" id="ARBA00022982"/>
    </source>
</evidence>
<dbReference type="SUPFAM" id="SSF54862">
    <property type="entry name" value="4Fe-4S ferredoxins"/>
    <property type="match status" value="1"/>
</dbReference>
<keyword evidence="4" id="KW-0249">Electron transport</keyword>
<evidence type="ECO:0000256" key="7">
    <source>
        <dbReference type="ARBA" id="ARBA00023291"/>
    </source>
</evidence>
<reference evidence="8 9" key="1">
    <citation type="journal article" date="2019" name="Int. J. Syst. Evol. Microbiol.">
        <title>The Global Catalogue of Microorganisms (GCM) 10K type strain sequencing project: providing services to taxonomists for standard genome sequencing and annotation.</title>
        <authorList>
            <consortium name="The Broad Institute Genomics Platform"/>
            <consortium name="The Broad Institute Genome Sequencing Center for Infectious Disease"/>
            <person name="Wu L."/>
            <person name="Ma J."/>
        </authorList>
    </citation>
    <scope>NUCLEOTIDE SEQUENCE [LARGE SCALE GENOMIC DNA]</scope>
    <source>
        <strain evidence="8 9">JCM 10671</strain>
    </source>
</reference>
<comment type="caution">
    <text evidence="8">The sequence shown here is derived from an EMBL/GenBank/DDBJ whole genome shotgun (WGS) entry which is preliminary data.</text>
</comment>
<keyword evidence="5" id="KW-0408">Iron</keyword>
<sequence>MSTRDALTGHLRVEADRARCAGHAQCLLAAPTVFDVDETSLKVILLDPEPAEGLRPAVQRAVSMCPMGALEIVD</sequence>
<evidence type="ECO:0000256" key="2">
    <source>
        <dbReference type="ARBA" id="ARBA00022448"/>
    </source>
</evidence>
<evidence type="ECO:0000256" key="5">
    <source>
        <dbReference type="ARBA" id="ARBA00023004"/>
    </source>
</evidence>
<dbReference type="Pfam" id="PF13459">
    <property type="entry name" value="Fer4_15"/>
    <property type="match status" value="1"/>
</dbReference>
<comment type="cofactor">
    <cofactor evidence="1">
        <name>[3Fe-4S] cluster</name>
        <dbReference type="ChEBI" id="CHEBI:21137"/>
    </cofactor>
</comment>
<dbReference type="Proteomes" id="UP001500957">
    <property type="component" value="Unassembled WGS sequence"/>
</dbReference>
<dbReference type="EMBL" id="BAAAHE010000002">
    <property type="protein sequence ID" value="GAA0604032.1"/>
    <property type="molecule type" value="Genomic_DNA"/>
</dbReference>
<name>A0ABN1G4N3_9ACTN</name>
<keyword evidence="9" id="KW-1185">Reference proteome</keyword>
<protein>
    <submittedName>
        <fullName evidence="8">Ferredoxin</fullName>
    </submittedName>
</protein>
<organism evidence="8 9">
    <name type="scientific">Sporichthya brevicatena</name>
    <dbReference type="NCBI Taxonomy" id="171442"/>
    <lineage>
        <taxon>Bacteria</taxon>
        <taxon>Bacillati</taxon>
        <taxon>Actinomycetota</taxon>
        <taxon>Actinomycetes</taxon>
        <taxon>Sporichthyales</taxon>
        <taxon>Sporichthyaceae</taxon>
        <taxon>Sporichthya</taxon>
    </lineage>
</organism>
<dbReference type="InterPro" id="IPR051269">
    <property type="entry name" value="Fe-S_cluster_ET"/>
</dbReference>
<evidence type="ECO:0000313" key="8">
    <source>
        <dbReference type="EMBL" id="GAA0604032.1"/>
    </source>
</evidence>
<evidence type="ECO:0000256" key="3">
    <source>
        <dbReference type="ARBA" id="ARBA00022723"/>
    </source>
</evidence>
<dbReference type="RefSeq" id="WP_344600672.1">
    <property type="nucleotide sequence ID" value="NZ_BAAAHE010000002.1"/>
</dbReference>
<evidence type="ECO:0000313" key="9">
    <source>
        <dbReference type="Proteomes" id="UP001500957"/>
    </source>
</evidence>